<feature type="signal peptide" evidence="1">
    <location>
        <begin position="1"/>
        <end position="20"/>
    </location>
</feature>
<organism evidence="3 4">
    <name type="scientific">Panacibacter microcysteis</name>
    <dbReference type="NCBI Taxonomy" id="2793269"/>
    <lineage>
        <taxon>Bacteria</taxon>
        <taxon>Pseudomonadati</taxon>
        <taxon>Bacteroidota</taxon>
        <taxon>Chitinophagia</taxon>
        <taxon>Chitinophagales</taxon>
        <taxon>Chitinophagaceae</taxon>
        <taxon>Panacibacter</taxon>
    </lineage>
</organism>
<feature type="chain" id="PRO_5038105860" evidence="1">
    <location>
        <begin position="21"/>
        <end position="543"/>
    </location>
</feature>
<evidence type="ECO:0000256" key="1">
    <source>
        <dbReference type="SAM" id="SignalP"/>
    </source>
</evidence>
<evidence type="ECO:0000313" key="3">
    <source>
        <dbReference type="EMBL" id="MBG9375417.1"/>
    </source>
</evidence>
<dbReference type="AlphaFoldDB" id="A0A931GYD4"/>
<keyword evidence="4" id="KW-1185">Reference proteome</keyword>
<dbReference type="InterPro" id="IPR033932">
    <property type="entry name" value="YtcJ-like"/>
</dbReference>
<dbReference type="InterPro" id="IPR011059">
    <property type="entry name" value="Metal-dep_hydrolase_composite"/>
</dbReference>
<dbReference type="Gene3D" id="3.10.310.70">
    <property type="match status" value="1"/>
</dbReference>
<dbReference type="SUPFAM" id="SSF51338">
    <property type="entry name" value="Composite domain of metallo-dependent hydrolases"/>
    <property type="match status" value="1"/>
</dbReference>
<dbReference type="SUPFAM" id="SSF51556">
    <property type="entry name" value="Metallo-dependent hydrolases"/>
    <property type="match status" value="1"/>
</dbReference>
<dbReference type="PANTHER" id="PTHR22642">
    <property type="entry name" value="IMIDAZOLONEPROPIONASE"/>
    <property type="match status" value="1"/>
</dbReference>
<keyword evidence="1" id="KW-0732">Signal</keyword>
<dbReference type="CDD" id="cd01300">
    <property type="entry name" value="YtcJ_like"/>
    <property type="match status" value="1"/>
</dbReference>
<dbReference type="PANTHER" id="PTHR22642:SF2">
    <property type="entry name" value="PROTEIN LONG AFTER FAR-RED 3"/>
    <property type="match status" value="1"/>
</dbReference>
<feature type="domain" description="Amidohydrolase 3" evidence="2">
    <location>
        <begin position="69"/>
        <end position="541"/>
    </location>
</feature>
<dbReference type="InterPro" id="IPR032466">
    <property type="entry name" value="Metal_Hydrolase"/>
</dbReference>
<proteinExistence type="predicted"/>
<dbReference type="Proteomes" id="UP000628448">
    <property type="component" value="Unassembled WGS sequence"/>
</dbReference>
<evidence type="ECO:0000259" key="2">
    <source>
        <dbReference type="Pfam" id="PF07969"/>
    </source>
</evidence>
<gene>
    <name evidence="3" type="ORF">I5907_04175</name>
</gene>
<dbReference type="Gene3D" id="3.20.20.140">
    <property type="entry name" value="Metal-dependent hydrolases"/>
    <property type="match status" value="1"/>
</dbReference>
<dbReference type="RefSeq" id="WP_196989470.1">
    <property type="nucleotide sequence ID" value="NZ_JADWYR010000001.1"/>
</dbReference>
<reference evidence="3" key="1">
    <citation type="submission" date="2020-11" db="EMBL/GenBank/DDBJ databases">
        <title>Bacterial whole genome sequence for Panacibacter sp. DH6.</title>
        <authorList>
            <person name="Le V."/>
            <person name="Ko S."/>
            <person name="Ahn C.-Y."/>
            <person name="Oh H.-M."/>
        </authorList>
    </citation>
    <scope>NUCLEOTIDE SEQUENCE</scope>
    <source>
        <strain evidence="3">DH6</strain>
    </source>
</reference>
<protein>
    <submittedName>
        <fullName evidence="3">Amidohydrolase</fullName>
    </submittedName>
</protein>
<dbReference type="PROSITE" id="PS51257">
    <property type="entry name" value="PROKAR_LIPOPROTEIN"/>
    <property type="match status" value="1"/>
</dbReference>
<dbReference type="Gene3D" id="2.30.40.10">
    <property type="entry name" value="Urease, subunit C, domain 1"/>
    <property type="match status" value="1"/>
</dbReference>
<dbReference type="EMBL" id="JADWYR010000001">
    <property type="protein sequence ID" value="MBG9375417.1"/>
    <property type="molecule type" value="Genomic_DNA"/>
</dbReference>
<name>A0A931GYD4_9BACT</name>
<evidence type="ECO:0000313" key="4">
    <source>
        <dbReference type="Proteomes" id="UP000628448"/>
    </source>
</evidence>
<accession>A0A931GYD4</accession>
<sequence>MYKILVIILAVLVVSCSSKTTVDLVVHNAVVYTVDSTFSTAAAFAVKDGKIVATGSEKAILDKYSSPNIVDAGGKAVYPGFIDAHAHFVGYGESLFSVNLYDARSFDEVIARVKKFAADNPGVPWIRGRGWDQNKFPGKAFPSNDSLNKYFPDKPVLLERIDGHASIANAKALELAGVRPGQTVTGGTFETKNGKLTGILIDNAVEAVASKVPYPSQAQFESWLTAAQKNCFEQGLTTITDCGLSYRAAEIIDTLQKAGKLDMRLYIMLSDDPANYAQYLAKGPYKTDKLYIRGFKVYADGALGSRGACMLQPYTDKPGWYGFLLNTPAHYDSVAAMLANTDFQMCTHAIGDSANRAILNIYNKYLKGKNDKRWRIEHAQIVNQNDFNLFGSASVIPSVQPTHATSDMYWAAERTGTERLKGGYALKQLLQQNGWLPLGTDFPVEDISPFKTFLAAVFRKDAKSFPAGGFQMDNALTRQEAIRGMTIWAAKADFLEQETGSIEAGKVADFIILDKDLMKVNEQEVLQTKVVATYAAGKKVFGK</sequence>
<dbReference type="GO" id="GO:0016810">
    <property type="term" value="F:hydrolase activity, acting on carbon-nitrogen (but not peptide) bonds"/>
    <property type="evidence" value="ECO:0007669"/>
    <property type="project" value="InterPro"/>
</dbReference>
<comment type="caution">
    <text evidence="3">The sequence shown here is derived from an EMBL/GenBank/DDBJ whole genome shotgun (WGS) entry which is preliminary data.</text>
</comment>
<dbReference type="InterPro" id="IPR013108">
    <property type="entry name" value="Amidohydro_3"/>
</dbReference>
<dbReference type="Pfam" id="PF07969">
    <property type="entry name" value="Amidohydro_3"/>
    <property type="match status" value="1"/>
</dbReference>